<protein>
    <submittedName>
        <fullName evidence="1">Uncharacterized protein</fullName>
    </submittedName>
</protein>
<sequence length="132" mass="15712">MISTLIISSVVIGMLLYEYKLRIMEKRYIISTIESELKSDPYEEYRVHLLASLNKYLKDNIKTWDDENIHNKLLELDKNRLHYEDSFVEYDSQSKEIILSLHTRDGLSKKEFYRCILTKNDKEETVCSIAKI</sequence>
<keyword evidence="2" id="KW-1185">Reference proteome</keyword>
<comment type="caution">
    <text evidence="1">The sequence shown here is derived from an EMBL/GenBank/DDBJ whole genome shotgun (WGS) entry which is preliminary data.</text>
</comment>
<dbReference type="Proteomes" id="UP000075374">
    <property type="component" value="Unassembled WGS sequence"/>
</dbReference>
<evidence type="ECO:0000313" key="2">
    <source>
        <dbReference type="Proteomes" id="UP000075374"/>
    </source>
</evidence>
<accession>A0A151AQE1</accession>
<dbReference type="STRING" id="1121305.CLCOL_04400"/>
<proteinExistence type="predicted"/>
<dbReference type="EMBL" id="LTBB01000002">
    <property type="protein sequence ID" value="KYH29802.1"/>
    <property type="molecule type" value="Genomic_DNA"/>
</dbReference>
<dbReference type="AlphaFoldDB" id="A0A151AQE1"/>
<dbReference type="RefSeq" id="WP_061857372.1">
    <property type="nucleotide sequence ID" value="NZ_LTBB01000002.1"/>
</dbReference>
<dbReference type="PATRIC" id="fig|1121305.3.peg.442"/>
<organism evidence="1 2">
    <name type="scientific">Clostridium colicanis DSM 13634</name>
    <dbReference type="NCBI Taxonomy" id="1121305"/>
    <lineage>
        <taxon>Bacteria</taxon>
        <taxon>Bacillati</taxon>
        <taxon>Bacillota</taxon>
        <taxon>Clostridia</taxon>
        <taxon>Eubacteriales</taxon>
        <taxon>Clostridiaceae</taxon>
        <taxon>Clostridium</taxon>
    </lineage>
</organism>
<gene>
    <name evidence="1" type="ORF">CLCOL_04400</name>
</gene>
<evidence type="ECO:0000313" key="1">
    <source>
        <dbReference type="EMBL" id="KYH29802.1"/>
    </source>
</evidence>
<name>A0A151AQE1_9CLOT</name>
<reference evidence="1 2" key="1">
    <citation type="submission" date="2016-02" db="EMBL/GenBank/DDBJ databases">
        <title>Genome sequence of Clostridium colicanis DSM 13634.</title>
        <authorList>
            <person name="Poehlein A."/>
            <person name="Daniel R."/>
        </authorList>
    </citation>
    <scope>NUCLEOTIDE SEQUENCE [LARGE SCALE GENOMIC DNA]</scope>
    <source>
        <strain evidence="1 2">DSM 13634</strain>
    </source>
</reference>